<organism evidence="3 4">
    <name type="scientific">Acidianus ambivalens</name>
    <name type="common">Desulfurolobus ambivalens</name>
    <dbReference type="NCBI Taxonomy" id="2283"/>
    <lineage>
        <taxon>Archaea</taxon>
        <taxon>Thermoproteota</taxon>
        <taxon>Thermoprotei</taxon>
        <taxon>Sulfolobales</taxon>
        <taxon>Sulfolobaceae</taxon>
        <taxon>Acidianus</taxon>
    </lineage>
</organism>
<dbReference type="SUPFAM" id="SSF140914">
    <property type="entry name" value="PriB N-terminal domain-like"/>
    <property type="match status" value="1"/>
</dbReference>
<keyword evidence="1" id="KW-0004">4Fe-4S</keyword>
<keyword evidence="1" id="KW-0411">Iron-sulfur</keyword>
<evidence type="ECO:0000313" key="3">
    <source>
        <dbReference type="EMBL" id="QGR20719.1"/>
    </source>
</evidence>
<keyword evidence="4" id="KW-1185">Reference proteome</keyword>
<protein>
    <recommendedName>
        <fullName evidence="1">DNA primase large subunit PriL</fullName>
    </recommendedName>
</protein>
<comment type="similarity">
    <text evidence="1">Belongs to the eukaryotic-type primase large subunit family.</text>
</comment>
<evidence type="ECO:0000313" key="4">
    <source>
        <dbReference type="Proteomes" id="UP000426328"/>
    </source>
</evidence>
<comment type="subunit">
    <text evidence="1">Heterodimer of a small subunit (PriS) and a large subunit (PriL).</text>
</comment>
<evidence type="ECO:0000313" key="5">
    <source>
        <dbReference type="Proteomes" id="UP000474054"/>
    </source>
</evidence>
<proteinExistence type="inferred from homology"/>
<dbReference type="GO" id="GO:0046872">
    <property type="term" value="F:metal ion binding"/>
    <property type="evidence" value="ECO:0007669"/>
    <property type="project" value="UniProtKB-KW"/>
</dbReference>
<dbReference type="Proteomes" id="UP000426328">
    <property type="component" value="Chromosome"/>
</dbReference>
<keyword evidence="1" id="KW-0235">DNA replication</keyword>
<dbReference type="GO" id="GO:0006269">
    <property type="term" value="P:DNA replication, synthesis of primer"/>
    <property type="evidence" value="ECO:0007669"/>
    <property type="project" value="UniProtKB-UniRule"/>
</dbReference>
<dbReference type="HAMAP" id="MF_00701">
    <property type="entry name" value="DNA_primase_lrg_arc"/>
    <property type="match status" value="1"/>
</dbReference>
<accession>A0A650CSC5</accession>
<dbReference type="GO" id="GO:0003899">
    <property type="term" value="F:DNA-directed RNA polymerase activity"/>
    <property type="evidence" value="ECO:0007669"/>
    <property type="project" value="InterPro"/>
</dbReference>
<dbReference type="Pfam" id="PF26466">
    <property type="entry name" value="DNA_primase_lrg_N"/>
    <property type="match status" value="1"/>
</dbReference>
<dbReference type="AlphaFoldDB" id="A0A650CSC5"/>
<evidence type="ECO:0000256" key="1">
    <source>
        <dbReference type="HAMAP-Rule" id="MF_00701"/>
    </source>
</evidence>
<feature type="binding site" evidence="1">
    <location>
        <position position="280"/>
    </location>
    <ligand>
        <name>[4Fe-4S] cluster</name>
        <dbReference type="ChEBI" id="CHEBI:49883"/>
    </ligand>
</feature>
<name>A0A650CSC5_ACIAM</name>
<dbReference type="GeneID" id="42778230"/>
<evidence type="ECO:0000313" key="2">
    <source>
        <dbReference type="EMBL" id="MQL55173.1"/>
    </source>
</evidence>
<reference evidence="3 4" key="2">
    <citation type="submission" date="2019-10" db="EMBL/GenBank/DDBJ databases">
        <title>Genome Sequences from Six Type Strain Members of the Archaeal Family Sulfolobaceae: Acidianus ambivalens, Acidianus infernus, Metallosphaera prunae, Stygiolobus azoricus, Sulfolobus metallicus, and Sulfurisphaera ohwakuensis.</title>
        <authorList>
            <person name="Counts J.A."/>
            <person name="Kelly R.M."/>
        </authorList>
    </citation>
    <scope>NUCLEOTIDE SEQUENCE [LARGE SCALE GENOMIC DNA]</scope>
    <source>
        <strain evidence="3 4">LEI 10</strain>
    </source>
</reference>
<dbReference type="GO" id="GO:0051539">
    <property type="term" value="F:4 iron, 4 sulfur cluster binding"/>
    <property type="evidence" value="ECO:0007669"/>
    <property type="project" value="UniProtKB-UniRule"/>
</dbReference>
<sequence>MAIVNTEAYPFRVSLEQVLSRYGGLSFYDVISNNGDTIKEAKERINRIIKGEDIKHYKDTKNPQLLFYSVLLILSVLGDKKIAEKVCRKEAELFAEDLEKEDEENLLEMANFLGIKIEKKKIEYHVTKGKVVLNYAIYFIDYLRLTKNLRKNSKFSLSERILKDGYVFIDRKTLISLMKEVIYEKMMSLVKPIPLSEIPDTIRDLLFLRKGITPPCISALFKKDKKSEEELKILTVYMIDIGSSMDSIITMLKNNGIQNPEDFLNHFIKDRKTRYILYNCTQLKKMNLCISECGVKNPLQLYFGRLDNTS</sequence>
<dbReference type="EMBL" id="CP045482">
    <property type="protein sequence ID" value="QGR20719.1"/>
    <property type="molecule type" value="Genomic_DNA"/>
</dbReference>
<keyword evidence="1" id="KW-0408">Iron</keyword>
<dbReference type="InterPro" id="IPR023642">
    <property type="entry name" value="DNA_primase_lsu_PriL"/>
</dbReference>
<keyword evidence="1" id="KW-0479">Metal-binding</keyword>
<dbReference type="KEGG" id="aamb:D1866_00790"/>
<dbReference type="GO" id="GO:1990077">
    <property type="term" value="C:primosome complex"/>
    <property type="evidence" value="ECO:0007669"/>
    <property type="project" value="UniProtKB-KW"/>
</dbReference>
<comment type="function">
    <text evidence="1">Regulatory subunit of DNA primase, an RNA polymerase that catalyzes the synthesis of short RNA molecules used as primers for DNA polymerase during DNA replication. Stabilizes and modulates the activity of the small subunit, increasing the rate of DNA synthesis, and conferring RNA synthesis capability. The DNA polymerase activity may enable DNA primase to also catalyze primer extension after primer synthesis. May also play a role in DNA repair.</text>
</comment>
<dbReference type="EMBL" id="WHYS01000001">
    <property type="protein sequence ID" value="MQL55173.1"/>
    <property type="molecule type" value="Genomic_DNA"/>
</dbReference>
<feature type="binding site" evidence="1">
    <location>
        <position position="293"/>
    </location>
    <ligand>
        <name>[4Fe-4S] cluster</name>
        <dbReference type="ChEBI" id="CHEBI:49883"/>
    </ligand>
</feature>
<gene>
    <name evidence="1" type="primary">priL</name>
    <name evidence="3" type="ORF">D1866_00790</name>
    <name evidence="2" type="ORF">GFB69_05255</name>
</gene>
<feature type="binding site" evidence="1">
    <location>
        <position position="216"/>
    </location>
    <ligand>
        <name>[4Fe-4S] cluster</name>
        <dbReference type="ChEBI" id="CHEBI:49883"/>
    </ligand>
</feature>
<comment type="cofactor">
    <cofactor evidence="1">
        <name>[4Fe-4S] cluster</name>
        <dbReference type="ChEBI" id="CHEBI:49883"/>
    </cofactor>
    <text evidence="1">Binds 1 [4Fe-4S] cluster.</text>
</comment>
<reference evidence="2 5" key="1">
    <citation type="submission" date="2019-10" db="EMBL/GenBank/DDBJ databases">
        <title>Comparative genomics of sulfur disproportionating microorganisms.</title>
        <authorList>
            <person name="Ward L.M."/>
            <person name="Bertran E."/>
            <person name="Johnston D."/>
        </authorList>
    </citation>
    <scope>NUCLEOTIDE SEQUENCE [LARGE SCALE GENOMIC DNA]</scope>
    <source>
        <strain evidence="2 5">DSM 3772</strain>
    </source>
</reference>
<feature type="binding site" evidence="1">
    <location>
        <position position="289"/>
    </location>
    <ligand>
        <name>[4Fe-4S] cluster</name>
        <dbReference type="ChEBI" id="CHEBI:49883"/>
    </ligand>
</feature>
<keyword evidence="1" id="KW-0639">Primosome</keyword>
<dbReference type="RefSeq" id="WP_152940712.1">
    <property type="nucleotide sequence ID" value="NZ_CP045482.1"/>
</dbReference>
<dbReference type="CDD" id="cd06560">
    <property type="entry name" value="PriL"/>
    <property type="match status" value="1"/>
</dbReference>
<dbReference type="Proteomes" id="UP000474054">
    <property type="component" value="Unassembled WGS sequence"/>
</dbReference>